<organism evidence="2 3">
    <name type="scientific">Candidatus Lokiarchaeum ossiferum</name>
    <dbReference type="NCBI Taxonomy" id="2951803"/>
    <lineage>
        <taxon>Archaea</taxon>
        <taxon>Promethearchaeati</taxon>
        <taxon>Promethearchaeota</taxon>
        <taxon>Promethearchaeia</taxon>
        <taxon>Promethearchaeales</taxon>
        <taxon>Promethearchaeaceae</taxon>
        <taxon>Candidatus Lokiarchaeum</taxon>
    </lineage>
</organism>
<dbReference type="Gene3D" id="3.40.50.300">
    <property type="entry name" value="P-loop containing nucleotide triphosphate hydrolases"/>
    <property type="match status" value="1"/>
</dbReference>
<dbReference type="InterPro" id="IPR001806">
    <property type="entry name" value="Small_GTPase"/>
</dbReference>
<sequence>MTASKSNYKPPSNVLKICILGEGGVGKTTLTKRMITGIFDSKTKMTIGVDFHLYKTAIMDPFAPEDADDFDSIEIAAQIWDFAGEERFRFMLPRYCKGAVGGLICFDLTRFSTTKYIQEWFEIWKENAPADAPIILVGTKADLLNSDEEKEVAMDTMIDIARQLNLDKFYTISSKTGKDIHILTNEILNESYKFNMKKLANK</sequence>
<keyword evidence="1" id="KW-0547">Nucleotide-binding</keyword>
<dbReference type="InterPro" id="IPR005225">
    <property type="entry name" value="Small_GTP-bd"/>
</dbReference>
<dbReference type="SMART" id="SM00174">
    <property type="entry name" value="RHO"/>
    <property type="match status" value="1"/>
</dbReference>
<dbReference type="PANTHER" id="PTHR47978">
    <property type="match status" value="1"/>
</dbReference>
<dbReference type="InterPro" id="IPR027417">
    <property type="entry name" value="P-loop_NTPase"/>
</dbReference>
<dbReference type="CDD" id="cd00154">
    <property type="entry name" value="Rab"/>
    <property type="match status" value="1"/>
</dbReference>
<keyword evidence="3" id="KW-1185">Reference proteome</keyword>
<dbReference type="Proteomes" id="UP001208689">
    <property type="component" value="Chromosome"/>
</dbReference>
<protein>
    <recommendedName>
        <fullName evidence="4">GTP-binding protein</fullName>
    </recommendedName>
</protein>
<proteinExistence type="predicted"/>
<dbReference type="SMART" id="SM00173">
    <property type="entry name" value="RAS"/>
    <property type="match status" value="1"/>
</dbReference>
<evidence type="ECO:0000256" key="1">
    <source>
        <dbReference type="ARBA" id="ARBA00022741"/>
    </source>
</evidence>
<accession>A0ABY6I008</accession>
<dbReference type="Pfam" id="PF00071">
    <property type="entry name" value="Ras"/>
    <property type="match status" value="1"/>
</dbReference>
<dbReference type="SUPFAM" id="SSF52540">
    <property type="entry name" value="P-loop containing nucleoside triphosphate hydrolases"/>
    <property type="match status" value="1"/>
</dbReference>
<dbReference type="PROSITE" id="PS51419">
    <property type="entry name" value="RAB"/>
    <property type="match status" value="1"/>
</dbReference>
<dbReference type="NCBIfam" id="TIGR00231">
    <property type="entry name" value="small_GTP"/>
    <property type="match status" value="1"/>
</dbReference>
<dbReference type="SMART" id="SM00175">
    <property type="entry name" value="RAB"/>
    <property type="match status" value="1"/>
</dbReference>
<dbReference type="EMBL" id="CP104013">
    <property type="protein sequence ID" value="UYP48154.1"/>
    <property type="molecule type" value="Genomic_DNA"/>
</dbReference>
<evidence type="ECO:0000313" key="3">
    <source>
        <dbReference type="Proteomes" id="UP001208689"/>
    </source>
</evidence>
<evidence type="ECO:0000313" key="2">
    <source>
        <dbReference type="EMBL" id="UYP48154.1"/>
    </source>
</evidence>
<gene>
    <name evidence="2" type="ORF">NEF87_004439</name>
</gene>
<dbReference type="PROSITE" id="PS51421">
    <property type="entry name" value="RAS"/>
    <property type="match status" value="1"/>
</dbReference>
<reference evidence="2" key="1">
    <citation type="submission" date="2022-09" db="EMBL/GenBank/DDBJ databases">
        <title>Actin cytoskeleton and complex cell architecture in an #Asgard archaeon.</title>
        <authorList>
            <person name="Ponce Toledo R.I."/>
            <person name="Schleper C."/>
            <person name="Rodrigues Oliveira T."/>
            <person name="Wollweber F."/>
            <person name="Xu J."/>
            <person name="Rittmann S."/>
            <person name="Klingl A."/>
            <person name="Pilhofer M."/>
        </authorList>
    </citation>
    <scope>NUCLEOTIDE SEQUENCE</scope>
    <source>
        <strain evidence="2">B-35</strain>
    </source>
</reference>
<evidence type="ECO:0008006" key="4">
    <source>
        <dbReference type="Google" id="ProtNLM"/>
    </source>
</evidence>
<name>A0ABY6I008_9ARCH</name>
<dbReference type="PRINTS" id="PR00449">
    <property type="entry name" value="RASTRNSFRMNG"/>
</dbReference>